<keyword evidence="2" id="KW-1185">Reference proteome</keyword>
<evidence type="ECO:0000313" key="1">
    <source>
        <dbReference type="EMBL" id="SMB91616.1"/>
    </source>
</evidence>
<dbReference type="Proteomes" id="UP000192582">
    <property type="component" value="Unassembled WGS sequence"/>
</dbReference>
<dbReference type="EMBL" id="FWWU01000009">
    <property type="protein sequence ID" value="SMB91616.1"/>
    <property type="molecule type" value="Genomic_DNA"/>
</dbReference>
<dbReference type="STRING" id="695939.SAMN00790413_01217"/>
<accession>A0A1W1VE70</accession>
<proteinExistence type="predicted"/>
<name>A0A1W1VE70_9DEIO</name>
<evidence type="ECO:0000313" key="2">
    <source>
        <dbReference type="Proteomes" id="UP000192582"/>
    </source>
</evidence>
<sequence length="76" mass="8465">MRAPHLIVFEVIQSRRTGKARSPWEKAGSARGVRKPALFRAENAADHIRMGLVLNSPFIFIRPVMLGPCASSFRCS</sequence>
<dbReference type="AlphaFoldDB" id="A0A1W1VE70"/>
<organism evidence="1 2">
    <name type="scientific">Deinococcus hopiensis KR-140</name>
    <dbReference type="NCBI Taxonomy" id="695939"/>
    <lineage>
        <taxon>Bacteria</taxon>
        <taxon>Thermotogati</taxon>
        <taxon>Deinococcota</taxon>
        <taxon>Deinococci</taxon>
        <taxon>Deinococcales</taxon>
        <taxon>Deinococcaceae</taxon>
        <taxon>Deinococcus</taxon>
    </lineage>
</organism>
<reference evidence="1 2" key="1">
    <citation type="submission" date="2017-04" db="EMBL/GenBank/DDBJ databases">
        <authorList>
            <person name="Afonso C.L."/>
            <person name="Miller P.J."/>
            <person name="Scott M.A."/>
            <person name="Spackman E."/>
            <person name="Goraichik I."/>
            <person name="Dimitrov K.M."/>
            <person name="Suarez D.L."/>
            <person name="Swayne D.E."/>
        </authorList>
    </citation>
    <scope>NUCLEOTIDE SEQUENCE [LARGE SCALE GENOMIC DNA]</scope>
    <source>
        <strain evidence="1 2">KR-140</strain>
    </source>
</reference>
<protein>
    <submittedName>
        <fullName evidence="1">Uncharacterized protein</fullName>
    </submittedName>
</protein>
<gene>
    <name evidence="1" type="ORF">SAMN00790413_01217</name>
</gene>